<organism evidence="1 2">
    <name type="scientific">Puccinia striiformis</name>
    <dbReference type="NCBI Taxonomy" id="27350"/>
    <lineage>
        <taxon>Eukaryota</taxon>
        <taxon>Fungi</taxon>
        <taxon>Dikarya</taxon>
        <taxon>Basidiomycota</taxon>
        <taxon>Pucciniomycotina</taxon>
        <taxon>Pucciniomycetes</taxon>
        <taxon>Pucciniales</taxon>
        <taxon>Pucciniaceae</taxon>
        <taxon>Puccinia</taxon>
    </lineage>
</organism>
<dbReference type="AlphaFoldDB" id="A0A2S4VIM9"/>
<protein>
    <submittedName>
        <fullName evidence="1">Uncharacterized protein</fullName>
    </submittedName>
</protein>
<keyword evidence="2" id="KW-1185">Reference proteome</keyword>
<sequence>MSITWTLITLKNHPKVRSVLENPAQRKTSLL</sequence>
<evidence type="ECO:0000313" key="1">
    <source>
        <dbReference type="EMBL" id="POW09335.1"/>
    </source>
</evidence>
<dbReference type="EMBL" id="PKSL01000056">
    <property type="protein sequence ID" value="POW09335.1"/>
    <property type="molecule type" value="Genomic_DNA"/>
</dbReference>
<proteinExistence type="predicted"/>
<gene>
    <name evidence="1" type="ORF">PSTT_06896</name>
</gene>
<accession>A0A2S4VIM9</accession>
<reference evidence="1" key="1">
    <citation type="submission" date="2017-12" db="EMBL/GenBank/DDBJ databases">
        <title>Gene loss provides genomic basis for host adaptation in cereal stripe rust fungi.</title>
        <authorList>
            <person name="Xia C."/>
        </authorList>
    </citation>
    <scope>NUCLEOTIDE SEQUENCE [LARGE SCALE GENOMIC DNA]</scope>
    <source>
        <strain evidence="1">93-210</strain>
    </source>
</reference>
<dbReference type="Proteomes" id="UP000239156">
    <property type="component" value="Unassembled WGS sequence"/>
</dbReference>
<evidence type="ECO:0000313" key="2">
    <source>
        <dbReference type="Proteomes" id="UP000239156"/>
    </source>
</evidence>
<dbReference type="VEuPathDB" id="FungiDB:PSTT_06896"/>
<comment type="caution">
    <text evidence="1">The sequence shown here is derived from an EMBL/GenBank/DDBJ whole genome shotgun (WGS) entry which is preliminary data.</text>
</comment>
<name>A0A2S4VIM9_9BASI</name>